<dbReference type="PRINTS" id="PR00411">
    <property type="entry name" value="PNDRDTASEI"/>
</dbReference>
<dbReference type="GO" id="GO:0006749">
    <property type="term" value="P:glutathione metabolic process"/>
    <property type="evidence" value="ECO:0007669"/>
    <property type="project" value="TreeGrafter"/>
</dbReference>
<dbReference type="GO" id="GO:0045454">
    <property type="term" value="P:cell redox homeostasis"/>
    <property type="evidence" value="ECO:0007669"/>
    <property type="project" value="InterPro"/>
</dbReference>
<dbReference type="InterPro" id="IPR036188">
    <property type="entry name" value="FAD/NAD-bd_sf"/>
</dbReference>
<keyword evidence="7" id="KW-0676">Redox-active center</keyword>
<dbReference type="PANTHER" id="PTHR42737">
    <property type="entry name" value="GLUTATHIONE REDUCTASE"/>
    <property type="match status" value="1"/>
</dbReference>
<gene>
    <name evidence="9" type="ORF">METZ01_LOCUS395453</name>
</gene>
<feature type="non-terminal residue" evidence="9">
    <location>
        <position position="235"/>
    </location>
</feature>
<dbReference type="GO" id="GO:0050660">
    <property type="term" value="F:flavin adenine dinucleotide binding"/>
    <property type="evidence" value="ECO:0007669"/>
    <property type="project" value="InterPro"/>
</dbReference>
<protein>
    <recommendedName>
        <fullName evidence="8">FAD/NAD(P)-binding domain-containing protein</fullName>
    </recommendedName>
</protein>
<keyword evidence="3" id="KW-0285">Flavoprotein</keyword>
<dbReference type="EMBL" id="UINC01149874">
    <property type="protein sequence ID" value="SVD42599.1"/>
    <property type="molecule type" value="Genomic_DNA"/>
</dbReference>
<evidence type="ECO:0000313" key="9">
    <source>
        <dbReference type="EMBL" id="SVD42599.1"/>
    </source>
</evidence>
<accession>A0A382V7Y0</accession>
<dbReference type="GO" id="GO:0005829">
    <property type="term" value="C:cytosol"/>
    <property type="evidence" value="ECO:0007669"/>
    <property type="project" value="TreeGrafter"/>
</dbReference>
<keyword evidence="5" id="KW-0560">Oxidoreductase</keyword>
<keyword evidence="6" id="KW-1015">Disulfide bond</keyword>
<evidence type="ECO:0000256" key="1">
    <source>
        <dbReference type="ARBA" id="ARBA00001974"/>
    </source>
</evidence>
<reference evidence="9" key="1">
    <citation type="submission" date="2018-05" db="EMBL/GenBank/DDBJ databases">
        <authorList>
            <person name="Lanie J.A."/>
            <person name="Ng W.-L."/>
            <person name="Kazmierczak K.M."/>
            <person name="Andrzejewski T.M."/>
            <person name="Davidsen T.M."/>
            <person name="Wayne K.J."/>
            <person name="Tettelin H."/>
            <person name="Glass J.I."/>
            <person name="Rusch D."/>
            <person name="Podicherti R."/>
            <person name="Tsui H.-C.T."/>
            <person name="Winkler M.E."/>
        </authorList>
    </citation>
    <scope>NUCLEOTIDE SEQUENCE</scope>
</reference>
<dbReference type="PRINTS" id="PR00368">
    <property type="entry name" value="FADPNR"/>
</dbReference>
<proteinExistence type="inferred from homology"/>
<dbReference type="GO" id="GO:0005739">
    <property type="term" value="C:mitochondrion"/>
    <property type="evidence" value="ECO:0007669"/>
    <property type="project" value="TreeGrafter"/>
</dbReference>
<dbReference type="InterPro" id="IPR023753">
    <property type="entry name" value="FAD/NAD-binding_dom"/>
</dbReference>
<name>A0A382V7Y0_9ZZZZ</name>
<evidence type="ECO:0000256" key="2">
    <source>
        <dbReference type="ARBA" id="ARBA00007532"/>
    </source>
</evidence>
<dbReference type="SUPFAM" id="SSF51905">
    <property type="entry name" value="FAD/NAD(P)-binding domain"/>
    <property type="match status" value="1"/>
</dbReference>
<dbReference type="InterPro" id="IPR046952">
    <property type="entry name" value="GSHR/TRXR-like"/>
</dbReference>
<dbReference type="InterPro" id="IPR012999">
    <property type="entry name" value="Pyr_OxRdtase_I_AS"/>
</dbReference>
<dbReference type="GO" id="GO:0004362">
    <property type="term" value="F:glutathione-disulfide reductase (NADPH) activity"/>
    <property type="evidence" value="ECO:0007669"/>
    <property type="project" value="TreeGrafter"/>
</dbReference>
<keyword evidence="4" id="KW-0274">FAD</keyword>
<dbReference type="PANTHER" id="PTHR42737:SF2">
    <property type="entry name" value="GLUTATHIONE REDUCTASE"/>
    <property type="match status" value="1"/>
</dbReference>
<comment type="similarity">
    <text evidence="2">Belongs to the class-I pyridine nucleotide-disulfide oxidoreductase family.</text>
</comment>
<dbReference type="PROSITE" id="PS00076">
    <property type="entry name" value="PYRIDINE_REDOX_1"/>
    <property type="match status" value="1"/>
</dbReference>
<dbReference type="AlphaFoldDB" id="A0A382V7Y0"/>
<dbReference type="Gene3D" id="3.50.50.60">
    <property type="entry name" value="FAD/NAD(P)-binding domain"/>
    <property type="match status" value="1"/>
</dbReference>
<comment type="cofactor">
    <cofactor evidence="1">
        <name>FAD</name>
        <dbReference type="ChEBI" id="CHEBI:57692"/>
    </cofactor>
</comment>
<evidence type="ECO:0000256" key="7">
    <source>
        <dbReference type="ARBA" id="ARBA00023284"/>
    </source>
</evidence>
<feature type="domain" description="FAD/NAD(P)-binding" evidence="8">
    <location>
        <begin position="7"/>
        <end position="235"/>
    </location>
</feature>
<dbReference type="GO" id="GO:0034599">
    <property type="term" value="P:cellular response to oxidative stress"/>
    <property type="evidence" value="ECO:0007669"/>
    <property type="project" value="TreeGrafter"/>
</dbReference>
<evidence type="ECO:0000256" key="4">
    <source>
        <dbReference type="ARBA" id="ARBA00022827"/>
    </source>
</evidence>
<evidence type="ECO:0000256" key="5">
    <source>
        <dbReference type="ARBA" id="ARBA00023002"/>
    </source>
</evidence>
<evidence type="ECO:0000256" key="3">
    <source>
        <dbReference type="ARBA" id="ARBA00022630"/>
    </source>
</evidence>
<feature type="non-terminal residue" evidence="9">
    <location>
        <position position="1"/>
    </location>
</feature>
<sequence>MAFDYELLTIGAGSGGVAATRRAGNYGVRSAICEADRVGGTCVLRGCIPKKLLVYASHFAEQIQDSANFGWLVRDYNFDWATLIRNKNVELDRLNGIYKKLLSDANVDLISGKAKLIDAHTVEVTTESGSRRVTAEKILASMGGWPIKPPIPGLEAALTSTEALDLPKLPKRIVILGGGYIAVEFAGIFNTLGVGVTQVIRANHILRGFDEDVRRHLQREMVRQGVEIKSGVTVT</sequence>
<evidence type="ECO:0000256" key="6">
    <source>
        <dbReference type="ARBA" id="ARBA00023157"/>
    </source>
</evidence>
<organism evidence="9">
    <name type="scientific">marine metagenome</name>
    <dbReference type="NCBI Taxonomy" id="408172"/>
    <lineage>
        <taxon>unclassified sequences</taxon>
        <taxon>metagenomes</taxon>
        <taxon>ecological metagenomes</taxon>
    </lineage>
</organism>
<dbReference type="Pfam" id="PF07992">
    <property type="entry name" value="Pyr_redox_2"/>
    <property type="match status" value="1"/>
</dbReference>
<evidence type="ECO:0000259" key="8">
    <source>
        <dbReference type="Pfam" id="PF07992"/>
    </source>
</evidence>